<evidence type="ECO:0000313" key="3">
    <source>
        <dbReference type="Proteomes" id="UP000236738"/>
    </source>
</evidence>
<protein>
    <submittedName>
        <fullName evidence="2">Uncharacterized protein</fullName>
    </submittedName>
</protein>
<sequence>MNKKVKYTLISISTLVVAFLVFKIFTATPETVNNPYVQMSRIDFKENINPTQAKQICKDLRSIKGLTSDSIIVKRNSVVYFSKNTETNSKKVYDQLMSKGNYNATRFIVVADNSNREVCPMDKNGLPYKISKKLIQFFN</sequence>
<keyword evidence="3" id="KW-1185">Reference proteome</keyword>
<name>A0A1H5ZLA1_9FLAO</name>
<dbReference type="Proteomes" id="UP000236738">
    <property type="component" value="Unassembled WGS sequence"/>
</dbReference>
<feature type="transmembrane region" description="Helical" evidence="1">
    <location>
        <begin position="7"/>
        <end position="25"/>
    </location>
</feature>
<organism evidence="2 3">
    <name type="scientific">Halpernia humi</name>
    <dbReference type="NCBI Taxonomy" id="493375"/>
    <lineage>
        <taxon>Bacteria</taxon>
        <taxon>Pseudomonadati</taxon>
        <taxon>Bacteroidota</taxon>
        <taxon>Flavobacteriia</taxon>
        <taxon>Flavobacteriales</taxon>
        <taxon>Weeksellaceae</taxon>
        <taxon>Chryseobacterium group</taxon>
        <taxon>Halpernia</taxon>
    </lineage>
</organism>
<reference evidence="3" key="1">
    <citation type="submission" date="2016-10" db="EMBL/GenBank/DDBJ databases">
        <authorList>
            <person name="Varghese N."/>
            <person name="Submissions S."/>
        </authorList>
    </citation>
    <scope>NUCLEOTIDE SEQUENCE [LARGE SCALE GENOMIC DNA]</scope>
    <source>
        <strain evidence="3">DSM 21580</strain>
    </source>
</reference>
<dbReference type="EMBL" id="FNUS01000005">
    <property type="protein sequence ID" value="SEG37288.1"/>
    <property type="molecule type" value="Genomic_DNA"/>
</dbReference>
<dbReference type="OrthoDB" id="1374030at2"/>
<proteinExistence type="predicted"/>
<keyword evidence="1" id="KW-1133">Transmembrane helix</keyword>
<evidence type="ECO:0000313" key="2">
    <source>
        <dbReference type="EMBL" id="SEG37288.1"/>
    </source>
</evidence>
<evidence type="ECO:0000256" key="1">
    <source>
        <dbReference type="SAM" id="Phobius"/>
    </source>
</evidence>
<dbReference type="AlphaFoldDB" id="A0A1H5ZLA1"/>
<dbReference type="RefSeq" id="WP_103913973.1">
    <property type="nucleotide sequence ID" value="NZ_FNUS01000005.1"/>
</dbReference>
<gene>
    <name evidence="2" type="ORF">SAMN05421847_2089</name>
</gene>
<accession>A0A1H5ZLA1</accession>
<keyword evidence="1" id="KW-0472">Membrane</keyword>
<keyword evidence="1" id="KW-0812">Transmembrane</keyword>